<protein>
    <submittedName>
        <fullName evidence="1">GAF and ANTAR domain-containing protein</fullName>
    </submittedName>
</protein>
<dbReference type="EMBL" id="CP087977">
    <property type="protein sequence ID" value="UUZ44338.1"/>
    <property type="molecule type" value="Genomic_DNA"/>
</dbReference>
<proteinExistence type="predicted"/>
<accession>A0AC61U2V3</accession>
<name>A0AC61U2V3_9MICO</name>
<organism evidence="1 2">
    <name type="scientific">Janibacter limosus</name>
    <dbReference type="NCBI Taxonomy" id="53458"/>
    <lineage>
        <taxon>Bacteria</taxon>
        <taxon>Bacillati</taxon>
        <taxon>Actinomycetota</taxon>
        <taxon>Actinomycetes</taxon>
        <taxon>Micrococcales</taxon>
        <taxon>Intrasporangiaceae</taxon>
        <taxon>Janibacter</taxon>
    </lineage>
</organism>
<gene>
    <name evidence="1" type="ORF">LP422_18065</name>
</gene>
<dbReference type="Proteomes" id="UP001059663">
    <property type="component" value="Chromosome"/>
</dbReference>
<reference evidence="1" key="1">
    <citation type="submission" date="2021-11" db="EMBL/GenBank/DDBJ databases">
        <title>Study of the species diversity of bacterial strains isolated from a unique natural object - Shulgan-Tash cave (Bashkiria).</title>
        <authorList>
            <person name="Sazanova A.L."/>
            <person name="Chirak E.R."/>
            <person name="Safronova V.I."/>
        </authorList>
    </citation>
    <scope>NUCLEOTIDE SEQUENCE</scope>
    <source>
        <strain evidence="1">P1</strain>
    </source>
</reference>
<evidence type="ECO:0000313" key="1">
    <source>
        <dbReference type="EMBL" id="UUZ44338.1"/>
    </source>
</evidence>
<evidence type="ECO:0000313" key="2">
    <source>
        <dbReference type="Proteomes" id="UP001059663"/>
    </source>
</evidence>
<sequence length="239" mass="26250">MENQITIADALAQAARDINTPRDPEGTLDSIVVAAARSLPGIDHVGISIVTRKGEVETKAGTDQLVWELDALQYSLGEGPCLHAIEDEPVTLANDLRHEQRWPNFVPRAVRMGVKAQLGLRLYMDEETLGGLNLYATETDHIDPDVVHTAELFAAHAAAALGRARREDQLNESLATRKAIGQAIGLVMERYEINEERAFQFLVRVSTTSNIKIRDIAQEIIDIANTKYSLAGTGPERDS</sequence>